<evidence type="ECO:0000256" key="6">
    <source>
        <dbReference type="ARBA" id="ARBA00023002"/>
    </source>
</evidence>
<dbReference type="Gene3D" id="3.40.30.10">
    <property type="entry name" value="Glutaredoxin"/>
    <property type="match status" value="3"/>
</dbReference>
<dbReference type="InterPro" id="IPR011009">
    <property type="entry name" value="Kinase-like_dom_sf"/>
</dbReference>
<dbReference type="Proteomes" id="UP001279410">
    <property type="component" value="Unassembled WGS sequence"/>
</dbReference>
<dbReference type="InterPro" id="IPR036249">
    <property type="entry name" value="Thioredoxin-like_sf"/>
</dbReference>
<dbReference type="InterPro" id="IPR000866">
    <property type="entry name" value="AhpC/TSA"/>
</dbReference>
<evidence type="ECO:0000256" key="4">
    <source>
        <dbReference type="ARBA" id="ARBA00022490"/>
    </source>
</evidence>
<comment type="subcellular location">
    <subcellularLocation>
        <location evidence="1">Cytoplasm</location>
    </subcellularLocation>
</comment>
<dbReference type="GO" id="GO:0008379">
    <property type="term" value="F:thioredoxin peroxidase activity"/>
    <property type="evidence" value="ECO:0007669"/>
    <property type="project" value="TreeGrafter"/>
</dbReference>
<evidence type="ECO:0000256" key="7">
    <source>
        <dbReference type="ARBA" id="ARBA00023157"/>
    </source>
</evidence>
<keyword evidence="11" id="KW-1185">Reference proteome</keyword>
<feature type="domain" description="Alkyl hydroperoxide reductase subunit C/ Thiol specific antioxidant" evidence="9">
    <location>
        <begin position="238"/>
        <end position="279"/>
    </location>
</feature>
<dbReference type="GO" id="GO:0005829">
    <property type="term" value="C:cytosol"/>
    <property type="evidence" value="ECO:0007669"/>
    <property type="project" value="TreeGrafter"/>
</dbReference>
<dbReference type="GO" id="GO:0045321">
    <property type="term" value="P:leukocyte activation"/>
    <property type="evidence" value="ECO:0007669"/>
    <property type="project" value="TreeGrafter"/>
</dbReference>
<dbReference type="GO" id="GO:0019430">
    <property type="term" value="P:removal of superoxide radicals"/>
    <property type="evidence" value="ECO:0007669"/>
    <property type="project" value="TreeGrafter"/>
</dbReference>
<evidence type="ECO:0000313" key="10">
    <source>
        <dbReference type="EMBL" id="GLD61005.1"/>
    </source>
</evidence>
<dbReference type="PANTHER" id="PTHR10681">
    <property type="entry name" value="THIOREDOXIN PEROXIDASE"/>
    <property type="match status" value="1"/>
</dbReference>
<dbReference type="GO" id="GO:0042744">
    <property type="term" value="P:hydrogen peroxide catabolic process"/>
    <property type="evidence" value="ECO:0007669"/>
    <property type="project" value="TreeGrafter"/>
</dbReference>
<sequence length="291" mass="32245">MRGLTCCRSYRDRTTDFNFPAHEGTLLASRYEVQAFLGKGSFGKVVKCADTVTNTKSFSNTTTMSSGNAKIGKPAPDFKATAVVNGQFKDIQLSDYKGSMYFFFYPWTWHLCAPLRLWLKGQGRGVPQSRINTPRKQGGLGNMNIPLVADLTKTISRDYGVLKDDNGIAYSVSAGWKPGSDTIILDVEKSKSSFSKHRPSFESSVLLPAADLRSDNFFTALRKDRINTPRKQGGLGNMNIPLVADLTKTISTDYGVLKEDDGIAYRGLFVIDDKGILRQITINDLPVGRFW</sequence>
<keyword evidence="7" id="KW-1015">Disulfide bond</keyword>
<dbReference type="GO" id="GO:0045454">
    <property type="term" value="P:cell redox homeostasis"/>
    <property type="evidence" value="ECO:0007669"/>
    <property type="project" value="TreeGrafter"/>
</dbReference>
<dbReference type="EC" id="1.11.1.24" evidence="3"/>
<dbReference type="Pfam" id="PF00578">
    <property type="entry name" value="AhpC-TSA"/>
    <property type="match status" value="1"/>
</dbReference>
<name>A0AAD3RAL4_LATJO</name>
<comment type="similarity">
    <text evidence="2">Belongs to the peroxiredoxin family. AhpC/Prx1 subfamily.</text>
</comment>
<proteinExistence type="inferred from homology"/>
<evidence type="ECO:0000256" key="2">
    <source>
        <dbReference type="ARBA" id="ARBA00009796"/>
    </source>
</evidence>
<dbReference type="PANTHER" id="PTHR10681:SF161">
    <property type="entry name" value="PEROXIREDOXIN-2"/>
    <property type="match status" value="1"/>
</dbReference>
<dbReference type="Gene3D" id="3.30.200.20">
    <property type="entry name" value="Phosphorylase Kinase, domain 1"/>
    <property type="match status" value="1"/>
</dbReference>
<evidence type="ECO:0000256" key="8">
    <source>
        <dbReference type="ARBA" id="ARBA00049091"/>
    </source>
</evidence>
<gene>
    <name evidence="10" type="ORF">AKAME5_001285700</name>
</gene>
<dbReference type="EMBL" id="BRZM01000043">
    <property type="protein sequence ID" value="GLD61005.1"/>
    <property type="molecule type" value="Genomic_DNA"/>
</dbReference>
<organism evidence="10 11">
    <name type="scientific">Lates japonicus</name>
    <name type="common">Japanese lates</name>
    <dbReference type="NCBI Taxonomy" id="270547"/>
    <lineage>
        <taxon>Eukaryota</taxon>
        <taxon>Metazoa</taxon>
        <taxon>Chordata</taxon>
        <taxon>Craniata</taxon>
        <taxon>Vertebrata</taxon>
        <taxon>Euteleostomi</taxon>
        <taxon>Actinopterygii</taxon>
        <taxon>Neopterygii</taxon>
        <taxon>Teleostei</taxon>
        <taxon>Neoteleostei</taxon>
        <taxon>Acanthomorphata</taxon>
        <taxon>Carangaria</taxon>
        <taxon>Carangaria incertae sedis</taxon>
        <taxon>Centropomidae</taxon>
        <taxon>Lates</taxon>
    </lineage>
</organism>
<dbReference type="SUPFAM" id="SSF52833">
    <property type="entry name" value="Thioredoxin-like"/>
    <property type="match status" value="2"/>
</dbReference>
<keyword evidence="4" id="KW-0963">Cytoplasm</keyword>
<protein>
    <recommendedName>
        <fullName evidence="3">thioredoxin-dependent peroxiredoxin</fullName>
        <ecNumber evidence="3">1.11.1.24</ecNumber>
    </recommendedName>
</protein>
<evidence type="ECO:0000313" key="11">
    <source>
        <dbReference type="Proteomes" id="UP001279410"/>
    </source>
</evidence>
<accession>A0AAD3RAL4</accession>
<reference evidence="10" key="1">
    <citation type="submission" date="2022-08" db="EMBL/GenBank/DDBJ databases">
        <title>Genome sequencing of akame (Lates japonicus).</title>
        <authorList>
            <person name="Hashiguchi Y."/>
            <person name="Takahashi H."/>
        </authorList>
    </citation>
    <scope>NUCLEOTIDE SEQUENCE</scope>
    <source>
        <strain evidence="10">Kochi</strain>
    </source>
</reference>
<evidence type="ECO:0000259" key="9">
    <source>
        <dbReference type="Pfam" id="PF00578"/>
    </source>
</evidence>
<evidence type="ECO:0000256" key="5">
    <source>
        <dbReference type="ARBA" id="ARBA00022862"/>
    </source>
</evidence>
<dbReference type="AlphaFoldDB" id="A0AAD3RAL4"/>
<comment type="catalytic activity">
    <reaction evidence="8">
        <text>a hydroperoxide + [thioredoxin]-dithiol = an alcohol + [thioredoxin]-disulfide + H2O</text>
        <dbReference type="Rhea" id="RHEA:62620"/>
        <dbReference type="Rhea" id="RHEA-COMP:10698"/>
        <dbReference type="Rhea" id="RHEA-COMP:10700"/>
        <dbReference type="ChEBI" id="CHEBI:15377"/>
        <dbReference type="ChEBI" id="CHEBI:29950"/>
        <dbReference type="ChEBI" id="CHEBI:30879"/>
        <dbReference type="ChEBI" id="CHEBI:35924"/>
        <dbReference type="ChEBI" id="CHEBI:50058"/>
        <dbReference type="EC" id="1.11.1.24"/>
    </reaction>
</comment>
<keyword evidence="5" id="KW-0049">Antioxidant</keyword>
<evidence type="ECO:0000256" key="1">
    <source>
        <dbReference type="ARBA" id="ARBA00004496"/>
    </source>
</evidence>
<dbReference type="SUPFAM" id="SSF56112">
    <property type="entry name" value="Protein kinase-like (PK-like)"/>
    <property type="match status" value="1"/>
</dbReference>
<keyword evidence="6" id="KW-0560">Oxidoreductase</keyword>
<evidence type="ECO:0000256" key="3">
    <source>
        <dbReference type="ARBA" id="ARBA00013017"/>
    </source>
</evidence>
<comment type="caution">
    <text evidence="10">The sequence shown here is derived from an EMBL/GenBank/DDBJ whole genome shotgun (WGS) entry which is preliminary data.</text>
</comment>
<dbReference type="InterPro" id="IPR050217">
    <property type="entry name" value="Peroxiredoxin"/>
</dbReference>